<gene>
    <name evidence="1" type="ORF">HMPREF9478_01821</name>
</gene>
<sequence>MEILVSLFSLIISFVLAYRVFYQERASITVIQDHRAARSFSFSFDGWSYTNTKRSPKYPDPFSGNQYRILSEVLITNNSSLPISIISFTLNDALSYDSYVDGGNYYLVTTSETSKTSLGSPDSPINYLKPNFTIDPYTSVRGNIFSILVIQKISLKWIIMILRSILLEAFLILN</sequence>
<organism evidence="1 2">
    <name type="scientific">Enterococcus saccharolyticus 30_1</name>
    <dbReference type="NCBI Taxonomy" id="742813"/>
    <lineage>
        <taxon>Bacteria</taxon>
        <taxon>Bacillati</taxon>
        <taxon>Bacillota</taxon>
        <taxon>Bacilli</taxon>
        <taxon>Lactobacillales</taxon>
        <taxon>Enterococcaceae</taxon>
        <taxon>Enterococcus</taxon>
    </lineage>
</organism>
<dbReference type="EMBL" id="ADLY01000037">
    <property type="protein sequence ID" value="EHG28420.1"/>
    <property type="molecule type" value="Genomic_DNA"/>
</dbReference>
<evidence type="ECO:0000313" key="1">
    <source>
        <dbReference type="EMBL" id="EHG28420.1"/>
    </source>
</evidence>
<protein>
    <submittedName>
        <fullName evidence="1">Uncharacterized protein</fullName>
    </submittedName>
</protein>
<reference evidence="1 2" key="1">
    <citation type="submission" date="2011-10" db="EMBL/GenBank/DDBJ databases">
        <title>The Genome Sequence of Enterococcus saccharolyticus 30_1.</title>
        <authorList>
            <consortium name="The Broad Institute Genome Sequencing Platform"/>
            <person name="Earl A."/>
            <person name="Ward D."/>
            <person name="Feldgarden M."/>
            <person name="Gevers D."/>
            <person name="Daigneault M."/>
            <person name="Strauss J."/>
            <person name="Allen-Vercoe E."/>
            <person name="Young S.K."/>
            <person name="Zeng Q."/>
            <person name="Gargeya S."/>
            <person name="Fitzgerald M."/>
            <person name="Haas B."/>
            <person name="Abouelleil A."/>
            <person name="Alvarado L."/>
            <person name="Arachchi H.M."/>
            <person name="Berlin A."/>
            <person name="Brown A."/>
            <person name="Chapman S.B."/>
            <person name="Chen Z."/>
            <person name="Dunbar C."/>
            <person name="Freedman E."/>
            <person name="Gearin G."/>
            <person name="Gellesch M."/>
            <person name="Goldberg J."/>
            <person name="Griggs A."/>
            <person name="Gujja S."/>
            <person name="Heiman D."/>
            <person name="Howarth C."/>
            <person name="Larson L."/>
            <person name="Lui A."/>
            <person name="MacDonald P.J.P."/>
            <person name="Montmayeur A."/>
            <person name="Murphy C."/>
            <person name="Neiman D."/>
            <person name="Pearson M."/>
            <person name="Priest M."/>
            <person name="Roberts A."/>
            <person name="Saif S."/>
            <person name="Shea T."/>
            <person name="Shenoy N."/>
            <person name="Sisk P."/>
            <person name="Stolte C."/>
            <person name="Sykes S."/>
            <person name="Wortman J."/>
            <person name="Nusbaum C."/>
            <person name="Birren B."/>
        </authorList>
    </citation>
    <scope>NUCLEOTIDE SEQUENCE [LARGE SCALE GENOMIC DNA]</scope>
    <source>
        <strain evidence="1 2">30_1</strain>
    </source>
</reference>
<comment type="caution">
    <text evidence="1">The sequence shown here is derived from an EMBL/GenBank/DDBJ whole genome shotgun (WGS) entry which is preliminary data.</text>
</comment>
<keyword evidence="2" id="KW-1185">Reference proteome</keyword>
<dbReference type="RefSeq" id="WP_005472040.1">
    <property type="nucleotide sequence ID" value="NZ_JH376940.1"/>
</dbReference>
<dbReference type="Proteomes" id="UP000004393">
    <property type="component" value="Unassembled WGS sequence"/>
</dbReference>
<evidence type="ECO:0000313" key="2">
    <source>
        <dbReference type="Proteomes" id="UP000004393"/>
    </source>
</evidence>
<name>A0AA87FHJ1_9ENTE</name>
<dbReference type="AlphaFoldDB" id="A0AA87FHJ1"/>
<accession>A0AA87FHJ1</accession>
<proteinExistence type="predicted"/>